<comment type="caution">
    <text evidence="1">The sequence shown here is derived from an EMBL/GenBank/DDBJ whole genome shotgun (WGS) entry which is preliminary data.</text>
</comment>
<dbReference type="Proteomes" id="UP001162992">
    <property type="component" value="Chromosome 11"/>
</dbReference>
<evidence type="ECO:0000313" key="2">
    <source>
        <dbReference type="Proteomes" id="UP001162992"/>
    </source>
</evidence>
<dbReference type="EMBL" id="CM055102">
    <property type="protein sequence ID" value="KAJ7538201.1"/>
    <property type="molecule type" value="Genomic_DNA"/>
</dbReference>
<organism evidence="1 2">
    <name type="scientific">Diphasiastrum complanatum</name>
    <name type="common">Issler's clubmoss</name>
    <name type="synonym">Lycopodium complanatum</name>
    <dbReference type="NCBI Taxonomy" id="34168"/>
    <lineage>
        <taxon>Eukaryota</taxon>
        <taxon>Viridiplantae</taxon>
        <taxon>Streptophyta</taxon>
        <taxon>Embryophyta</taxon>
        <taxon>Tracheophyta</taxon>
        <taxon>Lycopodiopsida</taxon>
        <taxon>Lycopodiales</taxon>
        <taxon>Lycopodiaceae</taxon>
        <taxon>Lycopodioideae</taxon>
        <taxon>Diphasiastrum</taxon>
    </lineage>
</organism>
<accession>A0ACC2C879</accession>
<sequence>MAENPIQTSTHNSSPGLVQKYAILNTVGERLIGILDDAKSDKLCVLCHGFRSSKEDITLCNLASTFVQEGLSSFRFDFSGNGESDGEFRYGNYQKEAEDLRSVILFWRNRGQEVVSIVGHSKGGNAVLLYASKYGDVPNVVNISGRLALERGMAKRLGKNFVQEIEEKGVVFVKDESGNVEYQVTRESWQDRLNTDMKSAALQIPETCRVLTVHGSKDEIVTVEDAYDFDKLISSHTLRIVQGGDHTFRFHQKELQQLVLHFIKTNVQTRALM</sequence>
<gene>
    <name evidence="1" type="ORF">O6H91_11G037800</name>
</gene>
<keyword evidence="2" id="KW-1185">Reference proteome</keyword>
<name>A0ACC2C879_DIPCM</name>
<reference evidence="2" key="1">
    <citation type="journal article" date="2024" name="Proc. Natl. Acad. Sci. U.S.A.">
        <title>Extraordinary preservation of gene collinearity over three hundred million years revealed in homosporous lycophytes.</title>
        <authorList>
            <person name="Li C."/>
            <person name="Wickell D."/>
            <person name="Kuo L.Y."/>
            <person name="Chen X."/>
            <person name="Nie B."/>
            <person name="Liao X."/>
            <person name="Peng D."/>
            <person name="Ji J."/>
            <person name="Jenkins J."/>
            <person name="Williams M."/>
            <person name="Shu S."/>
            <person name="Plott C."/>
            <person name="Barry K."/>
            <person name="Rajasekar S."/>
            <person name="Grimwood J."/>
            <person name="Han X."/>
            <person name="Sun S."/>
            <person name="Hou Z."/>
            <person name="He W."/>
            <person name="Dai G."/>
            <person name="Sun C."/>
            <person name="Schmutz J."/>
            <person name="Leebens-Mack J.H."/>
            <person name="Li F.W."/>
            <person name="Wang L."/>
        </authorList>
    </citation>
    <scope>NUCLEOTIDE SEQUENCE [LARGE SCALE GENOMIC DNA]</scope>
    <source>
        <strain evidence="2">cv. PW_Plant_1</strain>
    </source>
</reference>
<protein>
    <submittedName>
        <fullName evidence="1">Uncharacterized protein</fullName>
    </submittedName>
</protein>
<proteinExistence type="predicted"/>
<evidence type="ECO:0000313" key="1">
    <source>
        <dbReference type="EMBL" id="KAJ7538201.1"/>
    </source>
</evidence>